<dbReference type="CDD" id="cd23399">
    <property type="entry name" value="beta-trefoil_ABD_ABFB"/>
    <property type="match status" value="1"/>
</dbReference>
<feature type="region of interest" description="Disordered" evidence="1">
    <location>
        <begin position="72"/>
        <end position="94"/>
    </location>
</feature>
<dbReference type="Pfam" id="PF09118">
    <property type="entry name" value="GO-like_E_set"/>
    <property type="match status" value="1"/>
</dbReference>
<name>A0A0J6S0R3_9HYPH</name>
<reference evidence="3 4" key="1">
    <citation type="submission" date="2015-03" db="EMBL/GenBank/DDBJ databases">
        <title>Genome sequencing of Methylobacterium aquaticum DSM16371 type strain.</title>
        <authorList>
            <person name="Chaudhry V."/>
            <person name="Patil P.B."/>
        </authorList>
    </citation>
    <scope>NUCLEOTIDE SEQUENCE [LARGE SCALE GENOMIC DNA]</scope>
    <source>
        <strain evidence="3 4">DSM 16371</strain>
    </source>
</reference>
<dbReference type="RefSeq" id="WP_048466788.1">
    <property type="nucleotide sequence ID" value="NZ_LABX01000235.1"/>
</dbReference>
<feature type="non-terminal residue" evidence="3">
    <location>
        <position position="1"/>
    </location>
</feature>
<evidence type="ECO:0000259" key="2">
    <source>
        <dbReference type="SMART" id="SM00458"/>
    </source>
</evidence>
<dbReference type="GO" id="GO:0046373">
    <property type="term" value="P:L-arabinose metabolic process"/>
    <property type="evidence" value="ECO:0007669"/>
    <property type="project" value="InterPro"/>
</dbReference>
<dbReference type="InterPro" id="IPR000772">
    <property type="entry name" value="Ricin_B_lectin"/>
</dbReference>
<dbReference type="SUPFAM" id="SSF81296">
    <property type="entry name" value="E set domains"/>
    <property type="match status" value="1"/>
</dbReference>
<protein>
    <recommendedName>
        <fullName evidence="2">Ricin B lectin domain-containing protein</fullName>
    </recommendedName>
</protein>
<dbReference type="EMBL" id="LABX01000235">
    <property type="protein sequence ID" value="KMO28745.1"/>
    <property type="molecule type" value="Genomic_DNA"/>
</dbReference>
<organism evidence="3 4">
    <name type="scientific">Methylobacterium aquaticum</name>
    <dbReference type="NCBI Taxonomy" id="270351"/>
    <lineage>
        <taxon>Bacteria</taxon>
        <taxon>Pseudomonadati</taxon>
        <taxon>Pseudomonadota</taxon>
        <taxon>Alphaproteobacteria</taxon>
        <taxon>Hyphomicrobiales</taxon>
        <taxon>Methylobacteriaceae</taxon>
        <taxon>Methylobacterium</taxon>
    </lineage>
</organism>
<dbReference type="SMART" id="SM00458">
    <property type="entry name" value="RICIN"/>
    <property type="match status" value="1"/>
</dbReference>
<dbReference type="CDD" id="cd02851">
    <property type="entry name" value="E_set_GO_C"/>
    <property type="match status" value="1"/>
</dbReference>
<dbReference type="Gene3D" id="2.60.40.10">
    <property type="entry name" value="Immunoglobulins"/>
    <property type="match status" value="1"/>
</dbReference>
<dbReference type="AlphaFoldDB" id="A0A0J6S0R3"/>
<evidence type="ECO:0000313" key="4">
    <source>
        <dbReference type="Proteomes" id="UP000035929"/>
    </source>
</evidence>
<evidence type="ECO:0000256" key="1">
    <source>
        <dbReference type="SAM" id="MobiDB-lite"/>
    </source>
</evidence>
<dbReference type="OrthoDB" id="7821947at2"/>
<dbReference type="CDD" id="cd00161">
    <property type="entry name" value="beta-trefoil_Ricin-like"/>
    <property type="match status" value="1"/>
</dbReference>
<dbReference type="Pfam" id="PF00652">
    <property type="entry name" value="Ricin_B_lectin"/>
    <property type="match status" value="1"/>
</dbReference>
<dbReference type="InterPro" id="IPR035992">
    <property type="entry name" value="Ricin_B-like_lectins"/>
</dbReference>
<feature type="domain" description="Ricin B lectin" evidence="2">
    <location>
        <begin position="258"/>
        <end position="395"/>
    </location>
</feature>
<accession>A0A0J6S0R3</accession>
<dbReference type="Gene3D" id="2.80.10.50">
    <property type="match status" value="4"/>
</dbReference>
<dbReference type="InterPro" id="IPR036195">
    <property type="entry name" value="AbfB_ABD_sf"/>
</dbReference>
<dbReference type="PROSITE" id="PS50231">
    <property type="entry name" value="RICIN_B_LECTIN"/>
    <property type="match status" value="1"/>
</dbReference>
<dbReference type="SUPFAM" id="SSF110221">
    <property type="entry name" value="AbfB domain"/>
    <property type="match status" value="2"/>
</dbReference>
<dbReference type="Pfam" id="PF05270">
    <property type="entry name" value="AbfB"/>
    <property type="match status" value="1"/>
</dbReference>
<feature type="compositionally biased region" description="Gly residues" evidence="1">
    <location>
        <begin position="74"/>
        <end position="94"/>
    </location>
</feature>
<dbReference type="SUPFAM" id="SSF50370">
    <property type="entry name" value="Ricin B-like lectins"/>
    <property type="match status" value="1"/>
</dbReference>
<evidence type="ECO:0000313" key="3">
    <source>
        <dbReference type="EMBL" id="KMO28745.1"/>
    </source>
</evidence>
<gene>
    <name evidence="3" type="ORF">VP06_26490</name>
</gene>
<comment type="caution">
    <text evidence="3">The sequence shown here is derived from an EMBL/GenBank/DDBJ whole genome shotgun (WGS) entry which is preliminary data.</text>
</comment>
<dbReference type="InterPro" id="IPR014756">
    <property type="entry name" value="Ig_E-set"/>
</dbReference>
<dbReference type="PATRIC" id="fig|270351.6.peg.3451"/>
<dbReference type="InterPro" id="IPR013783">
    <property type="entry name" value="Ig-like_fold"/>
</dbReference>
<sequence>SFNSGQRRYVAAFTQAGTAVTVQAPPSANVAPPGYYQLVAIDQKGVPSPGVIVALGNGVAAPSQVSAPGVVTSAGGGQTGGGQTGGGTAGGGTGGGAGGTNAGAGTSGTGTAVSLQSSNYTASYLTNVNGAAKLVTPANAGDKQQATFRQVAGLAGQGVSFQASTNAGQYLRHQNFQIFQQANDGGDIFKRGATFLPRTGLAGTCGCNTGPCTSYESIDWPGYYLRHANFTFYIAKPDGSDLFKQDASFCPANGLTATTSVLKASHSGLCLSIASGDGSDGGIVSQQACTGVPEQTWTATPGNGGIAYVNKASGKCLDLSLLKPPAAPGTPITQWTCNGGTNQAWTLRPQNAGNALVSVNNGGLCVDVWNASTQPGAVTAAWTCHGGANQTFLSQ</sequence>
<dbReference type="InterPro" id="IPR007934">
    <property type="entry name" value="AbfB_ABD"/>
</dbReference>
<proteinExistence type="predicted"/>
<dbReference type="InterPro" id="IPR015202">
    <property type="entry name" value="GO-like_E_set"/>
</dbReference>
<dbReference type="Proteomes" id="UP000035929">
    <property type="component" value="Unassembled WGS sequence"/>
</dbReference>
<dbReference type="GO" id="GO:0046556">
    <property type="term" value="F:alpha-L-arabinofuranosidase activity"/>
    <property type="evidence" value="ECO:0007669"/>
    <property type="project" value="InterPro"/>
</dbReference>